<dbReference type="OrthoDB" id="331158at2759"/>
<feature type="compositionally biased region" description="Low complexity" evidence="1">
    <location>
        <begin position="71"/>
        <end position="83"/>
    </location>
</feature>
<feature type="compositionally biased region" description="Polar residues" evidence="1">
    <location>
        <begin position="237"/>
        <end position="254"/>
    </location>
</feature>
<dbReference type="RefSeq" id="XP_003885659.1">
    <property type="nucleotide sequence ID" value="XM_003885610.1"/>
</dbReference>
<feature type="compositionally biased region" description="Basic and acidic residues" evidence="1">
    <location>
        <begin position="354"/>
        <end position="364"/>
    </location>
</feature>
<gene>
    <name evidence="3" type="ORF">BN1204_060560</name>
    <name evidence="2" type="ORF">NCLIV_060560</name>
</gene>
<evidence type="ECO:0000313" key="3">
    <source>
        <dbReference type="EMBL" id="CEL70373.1"/>
    </source>
</evidence>
<reference evidence="2" key="2">
    <citation type="submission" date="2011-03" db="EMBL/GenBank/DDBJ databases">
        <title>Comparative genomics and transcriptomics of Neospora caninum and Toxoplasma gondii.</title>
        <authorList>
            <person name="Reid A.J."/>
            <person name="Sohal A."/>
            <person name="Harris D."/>
            <person name="Quail M."/>
            <person name="Sanders M."/>
            <person name="Berriman M."/>
            <person name="Wastling J.M."/>
            <person name="Pain A."/>
        </authorList>
    </citation>
    <scope>NUCLEOTIDE SEQUENCE</scope>
    <source>
        <strain evidence="2">Liverpool</strain>
    </source>
</reference>
<reference evidence="3" key="4">
    <citation type="journal article" date="2015" name="PLoS ONE">
        <title>Comprehensive Evaluation of Toxoplasma gondii VEG and Neospora caninum LIV Genomes with Tachyzoite Stage Transcriptome and Proteome Defines Novel Transcript Features.</title>
        <authorList>
            <person name="Ramaprasad A."/>
            <person name="Mourier T."/>
            <person name="Naeem R."/>
            <person name="Malas T.B."/>
            <person name="Moussa E."/>
            <person name="Panigrahi A."/>
            <person name="Vermont S.J."/>
            <person name="Otto T.D."/>
            <person name="Wastling J."/>
            <person name="Pain A."/>
        </authorList>
    </citation>
    <scope>NUCLEOTIDE SEQUENCE</scope>
    <source>
        <strain evidence="3">Liverpool</strain>
    </source>
</reference>
<name>F0VPI5_NEOCL</name>
<reference evidence="2" key="1">
    <citation type="submission" date="2011-02" db="EMBL/GenBank/DDBJ databases">
        <authorList>
            <person name="Aslett M."/>
        </authorList>
    </citation>
    <scope>NUCLEOTIDE SEQUENCE</scope>
    <source>
        <strain evidence="2">Liverpool</strain>
    </source>
</reference>
<feature type="compositionally biased region" description="Polar residues" evidence="1">
    <location>
        <begin position="10"/>
        <end position="24"/>
    </location>
</feature>
<dbReference type="EMBL" id="LN714487">
    <property type="protein sequence ID" value="CEL70373.1"/>
    <property type="molecule type" value="Genomic_DNA"/>
</dbReference>
<reference evidence="4" key="3">
    <citation type="journal article" date="2012" name="PLoS Pathog.">
        <title>Comparative genomics of the apicomplexan parasites Toxoplasma gondii and Neospora caninum: Coccidia differing in host range and transmission strategy.</title>
        <authorList>
            <person name="Reid A.J."/>
            <person name="Vermont S.J."/>
            <person name="Cotton J.A."/>
            <person name="Harris D."/>
            <person name="Hill-Cawthorne G.A."/>
            <person name="Konen-Waisman S."/>
            <person name="Latham S.M."/>
            <person name="Mourier T."/>
            <person name="Norton R."/>
            <person name="Quail M.A."/>
            <person name="Sanders M."/>
            <person name="Shanmugam D."/>
            <person name="Sohal A."/>
            <person name="Wasmuth J.D."/>
            <person name="Brunk B."/>
            <person name="Grigg M.E."/>
            <person name="Howard J.C."/>
            <person name="Parkinson J."/>
            <person name="Roos D.S."/>
            <person name="Trees A.J."/>
            <person name="Berriman M."/>
            <person name="Pain A."/>
            <person name="Wastling J.M."/>
        </authorList>
    </citation>
    <scope>NUCLEOTIDE SEQUENCE [LARGE SCALE GENOMIC DNA]</scope>
    <source>
        <strain evidence="4">Liverpool</strain>
    </source>
</reference>
<sequence length="433" mass="44724">MWSIFAPEALTSTSEPASKSSAASNWVAADSCRSSVEGAAGAGSLKPGDAAPGETAPTAAHAKKTNGVGSRGSSGSSRGAGAAQAFAKSKPRRLQPQSRAGEDDAGGAGPGGRDEEEDWVEAQSKRLGKNQKASKQRPGQKQKDAIDEAQRILSAIWALTLAHPSAVPTSELTALFPPCCPLLAIGDAKESKVSVPKGNTTRTMAESDEAQPTQTGSSSEGLQAAGPAVAHDLPQGDRSSTAGNGRRGNGSQRKSGTAGRGGGNSGSVRLAYVQVKGQDTSAPTSAESASGRTAASRSEHEFDRSKGATRGNKSSKAASAGRDAGAGKVPSQQGRQQNARRGPGPKQGQYDSVIRNDKRGEAPRLRQQPVPQHQVSANGEDEDAIGDMIRRKLREAMTVEELQAAVHEARKVGLVFEAQLGEKKLMKMTGGCF</sequence>
<accession>F0VPI5</accession>
<dbReference type="OMA" id="QGQYDTV"/>
<organism evidence="2 4">
    <name type="scientific">Neospora caninum (strain Liverpool)</name>
    <dbReference type="NCBI Taxonomy" id="572307"/>
    <lineage>
        <taxon>Eukaryota</taxon>
        <taxon>Sar</taxon>
        <taxon>Alveolata</taxon>
        <taxon>Apicomplexa</taxon>
        <taxon>Conoidasida</taxon>
        <taxon>Coccidia</taxon>
        <taxon>Eucoccidiorida</taxon>
        <taxon>Eimeriorina</taxon>
        <taxon>Sarcocystidae</taxon>
        <taxon>Neospora</taxon>
    </lineage>
</organism>
<dbReference type="GeneID" id="13441062"/>
<feature type="compositionally biased region" description="Polar residues" evidence="1">
    <location>
        <begin position="197"/>
        <end position="221"/>
    </location>
</feature>
<feature type="compositionally biased region" description="Basic residues" evidence="1">
    <location>
        <begin position="126"/>
        <end position="140"/>
    </location>
</feature>
<protein>
    <submittedName>
        <fullName evidence="2">Uncharacterized protein</fullName>
    </submittedName>
</protein>
<feature type="compositionally biased region" description="Polar residues" evidence="1">
    <location>
        <begin position="330"/>
        <end position="339"/>
    </location>
</feature>
<dbReference type="AlphaFoldDB" id="F0VPI5"/>
<evidence type="ECO:0000313" key="2">
    <source>
        <dbReference type="EMBL" id="CBZ55631.1"/>
    </source>
</evidence>
<dbReference type="eggNOG" id="ENOG502QYEU">
    <property type="taxonomic scope" value="Eukaryota"/>
</dbReference>
<proteinExistence type="predicted"/>
<dbReference type="InParanoid" id="F0VPI5"/>
<feature type="compositionally biased region" description="Polar residues" evidence="1">
    <location>
        <begin position="277"/>
        <end position="296"/>
    </location>
</feature>
<feature type="region of interest" description="Disordered" evidence="1">
    <location>
        <begin position="192"/>
        <end position="384"/>
    </location>
</feature>
<dbReference type="EMBL" id="FR823393">
    <property type="protein sequence ID" value="CBZ55631.1"/>
    <property type="molecule type" value="Genomic_DNA"/>
</dbReference>
<keyword evidence="4" id="KW-1185">Reference proteome</keyword>
<dbReference type="VEuPathDB" id="ToxoDB:NCLIV_060560"/>
<feature type="compositionally biased region" description="Basic and acidic residues" evidence="1">
    <location>
        <begin position="297"/>
        <end position="306"/>
    </location>
</feature>
<feature type="region of interest" description="Disordered" evidence="1">
    <location>
        <begin position="1"/>
        <end position="146"/>
    </location>
</feature>
<dbReference type="Proteomes" id="UP000007494">
    <property type="component" value="Chromosome XII"/>
</dbReference>
<evidence type="ECO:0000256" key="1">
    <source>
        <dbReference type="SAM" id="MobiDB-lite"/>
    </source>
</evidence>
<evidence type="ECO:0000313" key="4">
    <source>
        <dbReference type="Proteomes" id="UP000007494"/>
    </source>
</evidence>